<sequence length="197" mass="21505">MDCLQETTHPAPPTRPAAADQRSPKVRRAQRGLTGFGVVLLAAGAVLLTALLIAPNEVERTYGTIKTEVTKTVAGVREDVFGELPTVTLGRTGDVAELDSCDGTFTHMTSYDESRVPPVWAAHNGCQGDVLLPWEIGQHIRMTDSDQVYEVIDIRHTPQVWATIDDLEGLDGDLALQTCFYGEDKMKFVGLRPVEEG</sequence>
<evidence type="ECO:0000256" key="1">
    <source>
        <dbReference type="SAM" id="MobiDB-lite"/>
    </source>
</evidence>
<dbReference type="Proteomes" id="UP000664398">
    <property type="component" value="Unassembled WGS sequence"/>
</dbReference>
<evidence type="ECO:0000313" key="4">
    <source>
        <dbReference type="Proteomes" id="UP000664398"/>
    </source>
</evidence>
<dbReference type="EMBL" id="JAGDYL010000005">
    <property type="protein sequence ID" value="MBO1804504.1"/>
    <property type="molecule type" value="Genomic_DNA"/>
</dbReference>
<comment type="caution">
    <text evidence="3">The sequence shown here is derived from an EMBL/GenBank/DDBJ whole genome shotgun (WGS) entry which is preliminary data.</text>
</comment>
<name>A0A939RYJ4_9MICO</name>
<evidence type="ECO:0000256" key="2">
    <source>
        <dbReference type="SAM" id="Phobius"/>
    </source>
</evidence>
<dbReference type="AlphaFoldDB" id="A0A939RYJ4"/>
<feature type="region of interest" description="Disordered" evidence="1">
    <location>
        <begin position="1"/>
        <end position="26"/>
    </location>
</feature>
<reference evidence="3" key="1">
    <citation type="submission" date="2021-03" db="EMBL/GenBank/DDBJ databases">
        <title>Leucobacter chromiisoli sp. nov., isolated from chromium-containing soil of chemical plant.</title>
        <authorList>
            <person name="Xu Z."/>
        </authorList>
    </citation>
    <scope>NUCLEOTIDE SEQUENCE</scope>
    <source>
        <strain evidence="3">A2</strain>
    </source>
</reference>
<evidence type="ECO:0008006" key="5">
    <source>
        <dbReference type="Google" id="ProtNLM"/>
    </source>
</evidence>
<protein>
    <recommendedName>
        <fullName evidence="5">Sortase</fullName>
    </recommendedName>
</protein>
<accession>A0A939RYJ4</accession>
<feature type="transmembrane region" description="Helical" evidence="2">
    <location>
        <begin position="32"/>
        <end position="54"/>
    </location>
</feature>
<proteinExistence type="predicted"/>
<keyword evidence="2" id="KW-1133">Transmembrane helix</keyword>
<keyword evidence="2" id="KW-0812">Transmembrane</keyword>
<evidence type="ECO:0000313" key="3">
    <source>
        <dbReference type="EMBL" id="MBO1804504.1"/>
    </source>
</evidence>
<keyword evidence="2" id="KW-0472">Membrane</keyword>
<organism evidence="3 4">
    <name type="scientific">Leucobacter ruminantium</name>
    <dbReference type="NCBI Taxonomy" id="1289170"/>
    <lineage>
        <taxon>Bacteria</taxon>
        <taxon>Bacillati</taxon>
        <taxon>Actinomycetota</taxon>
        <taxon>Actinomycetes</taxon>
        <taxon>Micrococcales</taxon>
        <taxon>Microbacteriaceae</taxon>
        <taxon>Leucobacter</taxon>
    </lineage>
</organism>
<gene>
    <name evidence="3" type="ORF">J4H91_04120</name>
</gene>
<keyword evidence="4" id="KW-1185">Reference proteome</keyword>